<reference evidence="1" key="1">
    <citation type="submission" date="2021-02" db="EMBL/GenBank/DDBJ databases">
        <authorList>
            <consortium name="DOE Joint Genome Institute"/>
            <person name="Ahrendt S."/>
            <person name="Looney B.P."/>
            <person name="Miyauchi S."/>
            <person name="Morin E."/>
            <person name="Drula E."/>
            <person name="Courty P.E."/>
            <person name="Chicoki N."/>
            <person name="Fauchery L."/>
            <person name="Kohler A."/>
            <person name="Kuo A."/>
            <person name="Labutti K."/>
            <person name="Pangilinan J."/>
            <person name="Lipzen A."/>
            <person name="Riley R."/>
            <person name="Andreopoulos W."/>
            <person name="He G."/>
            <person name="Johnson J."/>
            <person name="Barry K.W."/>
            <person name="Grigoriev I.V."/>
            <person name="Nagy L."/>
            <person name="Hibbett D."/>
            <person name="Henrissat B."/>
            <person name="Matheny P.B."/>
            <person name="Labbe J."/>
            <person name="Martin F."/>
        </authorList>
    </citation>
    <scope>NUCLEOTIDE SEQUENCE</scope>
    <source>
        <strain evidence="1">FP105234-sp</strain>
    </source>
</reference>
<reference evidence="1" key="2">
    <citation type="journal article" date="2022" name="New Phytol.">
        <title>Evolutionary transition to the ectomycorrhizal habit in the genomes of a hyperdiverse lineage of mushroom-forming fungi.</title>
        <authorList>
            <person name="Looney B."/>
            <person name="Miyauchi S."/>
            <person name="Morin E."/>
            <person name="Drula E."/>
            <person name="Courty P.E."/>
            <person name="Kohler A."/>
            <person name="Kuo A."/>
            <person name="LaButti K."/>
            <person name="Pangilinan J."/>
            <person name="Lipzen A."/>
            <person name="Riley R."/>
            <person name="Andreopoulos W."/>
            <person name="He G."/>
            <person name="Johnson J."/>
            <person name="Nolan M."/>
            <person name="Tritt A."/>
            <person name="Barry K.W."/>
            <person name="Grigoriev I.V."/>
            <person name="Nagy L.G."/>
            <person name="Hibbett D."/>
            <person name="Henrissat B."/>
            <person name="Matheny P.B."/>
            <person name="Labbe J."/>
            <person name="Martin F.M."/>
        </authorList>
    </citation>
    <scope>NUCLEOTIDE SEQUENCE</scope>
    <source>
        <strain evidence="1">FP105234-sp</strain>
    </source>
</reference>
<keyword evidence="2" id="KW-1185">Reference proteome</keyword>
<proteinExistence type="predicted"/>
<dbReference type="EMBL" id="MU275955">
    <property type="protein sequence ID" value="KAI0045322.1"/>
    <property type="molecule type" value="Genomic_DNA"/>
</dbReference>
<dbReference type="Proteomes" id="UP000814033">
    <property type="component" value="Unassembled WGS sequence"/>
</dbReference>
<gene>
    <name evidence="1" type="ORF">FA95DRAFT_1596904</name>
</gene>
<evidence type="ECO:0000313" key="1">
    <source>
        <dbReference type="EMBL" id="KAI0045322.1"/>
    </source>
</evidence>
<sequence>MEEDVQFRDHLPPSVPWVRLTWVCRRWRHVMLTTPTLWCDFALPLPPQWARAMLARSQNLPLSIFYPCLLWQPPQSAAWLPFDTLEQVRSIHLSGTTFHGSATDLSRLLSTPAPILEAATYINMGHPLPLSFFLPNIVSLDIHIIAEPPSESPSLPDFIAALQRLKQIETLVLTNCLDRFSSAPDSPAASQIARLASLKLLRIGGTVSECVGFLRHVQTPDTTCLCIAATATGGVETFAVLYPFLAPVGGYELNPFRDMQFQSYGPGNLTLSARHNSDADQALCDRLDDDQAPCDRVFDFFWDTIGETVVEFLSTVCAEVRVRNSLSLSLSLLFDRELNGFKVPPEHWLGMLGAATELQTLHADEDLGPMLCQILSASILEDGTYSREADAIRVWPKLQVLKLAHVDLSVCYEDADSWAEFVGMRVDEVLLRELEHRHQRGAALDALHLRYCKIDPQWLQKVEAVVGRVLVIRID</sequence>
<name>A0ACB8RNF1_9AGAM</name>
<accession>A0ACB8RNF1</accession>
<evidence type="ECO:0000313" key="2">
    <source>
        <dbReference type="Proteomes" id="UP000814033"/>
    </source>
</evidence>
<comment type="caution">
    <text evidence="1">The sequence shown here is derived from an EMBL/GenBank/DDBJ whole genome shotgun (WGS) entry which is preliminary data.</text>
</comment>
<protein>
    <submittedName>
        <fullName evidence="1">Uncharacterized protein</fullName>
    </submittedName>
</protein>
<organism evidence="1 2">
    <name type="scientific">Auriscalpium vulgare</name>
    <dbReference type="NCBI Taxonomy" id="40419"/>
    <lineage>
        <taxon>Eukaryota</taxon>
        <taxon>Fungi</taxon>
        <taxon>Dikarya</taxon>
        <taxon>Basidiomycota</taxon>
        <taxon>Agaricomycotina</taxon>
        <taxon>Agaricomycetes</taxon>
        <taxon>Russulales</taxon>
        <taxon>Auriscalpiaceae</taxon>
        <taxon>Auriscalpium</taxon>
    </lineage>
</organism>